<evidence type="ECO:0000313" key="2">
    <source>
        <dbReference type="Proteomes" id="UP001500840"/>
    </source>
</evidence>
<organism evidence="1 2">
    <name type="scientific">Novipirellula rosea</name>
    <dbReference type="NCBI Taxonomy" id="1031540"/>
    <lineage>
        <taxon>Bacteria</taxon>
        <taxon>Pseudomonadati</taxon>
        <taxon>Planctomycetota</taxon>
        <taxon>Planctomycetia</taxon>
        <taxon>Pirellulales</taxon>
        <taxon>Pirellulaceae</taxon>
        <taxon>Novipirellula</taxon>
    </lineage>
</organism>
<name>A0ABP8MAM7_9BACT</name>
<dbReference type="Proteomes" id="UP001500840">
    <property type="component" value="Unassembled WGS sequence"/>
</dbReference>
<evidence type="ECO:0000313" key="1">
    <source>
        <dbReference type="EMBL" id="GAA4445941.1"/>
    </source>
</evidence>
<keyword evidence="2" id="KW-1185">Reference proteome</keyword>
<comment type="caution">
    <text evidence="1">The sequence shown here is derived from an EMBL/GenBank/DDBJ whole genome shotgun (WGS) entry which is preliminary data.</text>
</comment>
<protein>
    <submittedName>
        <fullName evidence="1">Uncharacterized protein</fullName>
    </submittedName>
</protein>
<sequence length="330" mass="37762">MMLVRLNSHRRFALLVLLVLLTRMSLPATSGEEPMDSVKSKWSSLVDISREEFESLPFVEASYLAEKVAESRDLIVAGAFEYTIMIKRRGQLKNEMEQYGLYAFNEETETYFHARRDLIDLPAGSEQTSTGKVEIPEIKKVANMAIFRQDDFVEMTNFEAGSLATRSTGYIRQRHDAMLNPFYFRSFGLAFYGDFSLKKADHDVIAGYANWPPFRVLSGRRDKSTYVSMGTKIEFDKENNFWPIRHLSIVSSRPKNGIEQLKTLSKCEISLTQFEGTSLPSTVTYEATDRPTISINLKWHSINGSPKLDLLQRELFIVNSVSFLDQLETQ</sequence>
<reference evidence="2" key="1">
    <citation type="journal article" date="2019" name="Int. J. Syst. Evol. Microbiol.">
        <title>The Global Catalogue of Microorganisms (GCM) 10K type strain sequencing project: providing services to taxonomists for standard genome sequencing and annotation.</title>
        <authorList>
            <consortium name="The Broad Institute Genomics Platform"/>
            <consortium name="The Broad Institute Genome Sequencing Center for Infectious Disease"/>
            <person name="Wu L."/>
            <person name="Ma J."/>
        </authorList>
    </citation>
    <scope>NUCLEOTIDE SEQUENCE [LARGE SCALE GENOMIC DNA]</scope>
    <source>
        <strain evidence="2">JCM 17759</strain>
    </source>
</reference>
<gene>
    <name evidence="1" type="ORF">GCM10023156_06200</name>
</gene>
<dbReference type="EMBL" id="BAABGA010000008">
    <property type="protein sequence ID" value="GAA4445941.1"/>
    <property type="molecule type" value="Genomic_DNA"/>
</dbReference>
<proteinExistence type="predicted"/>
<accession>A0ABP8MAM7</accession>